<accession>A0ABR7QRN0</accession>
<evidence type="ECO:0000313" key="1">
    <source>
        <dbReference type="EMBL" id="MBC8769854.1"/>
    </source>
</evidence>
<name>A0ABR7QRN0_9FLAO</name>
<comment type="caution">
    <text evidence="1">The sequence shown here is derived from an EMBL/GenBank/DDBJ whole genome shotgun (WGS) entry which is preliminary data.</text>
</comment>
<dbReference type="EMBL" id="JACLHY010000023">
    <property type="protein sequence ID" value="MBC8769854.1"/>
    <property type="molecule type" value="Genomic_DNA"/>
</dbReference>
<reference evidence="1 2" key="1">
    <citation type="submission" date="2020-08" db="EMBL/GenBank/DDBJ databases">
        <title>Arenibacter gaetbuli sp. nov., isolated from a sand dune.</title>
        <authorList>
            <person name="Park S."/>
            <person name="Yoon J.-H."/>
        </authorList>
    </citation>
    <scope>NUCLEOTIDE SEQUENCE [LARGE SCALE GENOMIC DNA]</scope>
    <source>
        <strain evidence="1 2">BSSL-BM3</strain>
    </source>
</reference>
<dbReference type="Proteomes" id="UP000618952">
    <property type="component" value="Unassembled WGS sequence"/>
</dbReference>
<keyword evidence="2" id="KW-1185">Reference proteome</keyword>
<protein>
    <submittedName>
        <fullName evidence="1">Uncharacterized protein</fullName>
    </submittedName>
</protein>
<evidence type="ECO:0000313" key="2">
    <source>
        <dbReference type="Proteomes" id="UP000618952"/>
    </source>
</evidence>
<dbReference type="RefSeq" id="WP_187587107.1">
    <property type="nucleotide sequence ID" value="NZ_JACLHY010000023.1"/>
</dbReference>
<proteinExistence type="predicted"/>
<gene>
    <name evidence="1" type="ORF">H4O18_17780</name>
</gene>
<sequence>MLTAKGFKISCSRLLESYDLEEGADLVDLLFKFKNTSDHTNKPLTPMARDLQRLSEINPAVWRLVEEFGLV</sequence>
<organism evidence="1 2">
    <name type="scientific">Arenibacter arenosicollis</name>
    <dbReference type="NCBI Taxonomy" id="2762274"/>
    <lineage>
        <taxon>Bacteria</taxon>
        <taxon>Pseudomonadati</taxon>
        <taxon>Bacteroidota</taxon>
        <taxon>Flavobacteriia</taxon>
        <taxon>Flavobacteriales</taxon>
        <taxon>Flavobacteriaceae</taxon>
        <taxon>Arenibacter</taxon>
    </lineage>
</organism>